<protein>
    <submittedName>
        <fullName evidence="1">ATP-binding protein</fullName>
    </submittedName>
</protein>
<dbReference type="InterPro" id="IPR036890">
    <property type="entry name" value="HATPase_C_sf"/>
</dbReference>
<dbReference type="InterPro" id="IPR011856">
    <property type="entry name" value="tRNA_endonuc-like_dom_sf"/>
</dbReference>
<evidence type="ECO:0000313" key="2">
    <source>
        <dbReference type="Proteomes" id="UP001517367"/>
    </source>
</evidence>
<organism evidence="1 2">
    <name type="scientific">Pedobacter helvus</name>
    <dbReference type="NCBI Taxonomy" id="2563444"/>
    <lineage>
        <taxon>Bacteria</taxon>
        <taxon>Pseudomonadati</taxon>
        <taxon>Bacteroidota</taxon>
        <taxon>Sphingobacteriia</taxon>
        <taxon>Sphingobacteriales</taxon>
        <taxon>Sphingobacteriaceae</taxon>
        <taxon>Pedobacter</taxon>
    </lineage>
</organism>
<comment type="caution">
    <text evidence="1">The sequence shown here is derived from an EMBL/GenBank/DDBJ whole genome shotgun (WGS) entry which is preliminary data.</text>
</comment>
<dbReference type="GO" id="GO:0005524">
    <property type="term" value="F:ATP binding"/>
    <property type="evidence" value="ECO:0007669"/>
    <property type="project" value="UniProtKB-KW"/>
</dbReference>
<keyword evidence="1" id="KW-0067">ATP-binding</keyword>
<dbReference type="Gene3D" id="3.40.1350.10">
    <property type="match status" value="1"/>
</dbReference>
<dbReference type="EMBL" id="SRMP02000012">
    <property type="protein sequence ID" value="MFN0291585.1"/>
    <property type="molecule type" value="Genomic_DNA"/>
</dbReference>
<proteinExistence type="predicted"/>
<dbReference type="RefSeq" id="WP_138728181.1">
    <property type="nucleotide sequence ID" value="NZ_SRMP02000012.1"/>
</dbReference>
<gene>
    <name evidence="1" type="ORF">E5L68_009270</name>
</gene>
<dbReference type="Gene3D" id="3.30.565.10">
    <property type="entry name" value="Histidine kinase-like ATPase, C-terminal domain"/>
    <property type="match status" value="1"/>
</dbReference>
<name>A0ABW9JGQ8_9SPHI</name>
<accession>A0ABW9JGQ8</accession>
<keyword evidence="1" id="KW-0547">Nucleotide-binding</keyword>
<dbReference type="Proteomes" id="UP001517367">
    <property type="component" value="Unassembled WGS sequence"/>
</dbReference>
<dbReference type="SUPFAM" id="SSF55874">
    <property type="entry name" value="ATPase domain of HSP90 chaperone/DNA topoisomerase II/histidine kinase"/>
    <property type="match status" value="1"/>
</dbReference>
<sequence>MEELVMRFDPNTIEHLGVKMYATLPPVIAEIVSNSYDAEATEVEIWLFDNKIEKEIVIKDNGHGMTFEEINTQFLRIGRNRRKDTESQFSKNSKRHVIGKKGIGKLSFFGISSKIRVETVCEGLKNAFVLDWTMLKQIDSIDENYKPEILVKNEAVQEQDGTKITLQKINRATSFYPEDIAYSLAKSFQVFDENDFKATIYHNNLENQTKIKNELIYKNLKSIHEWNFPVHKDRDPKKYYCEDLISGKIILTEDTVSPKMRGVALFSRNKLVNEYEFYDIQATSHGYSYLTGWLNVDFIDLFEEDVISTNRRSLNWETTETRELKAYLASTIQGIYNESKKLKEQNKLVKFEEDSGIKLDDWIDPLPNHDRKLAQKLVNSIISSEGIGSEKAGELVGFVKDSFQFESFKEIVKEFNAIDDISSDRILSLFKEWELIEAREMYKLSMGRIETIKTFEKLILDNAKEVQQIHPFFEKFPWILDPRINMFRHEVQYAKILKETYGELDIEEKNRRIDFLCTSVSNHRFILEIKRPQHIIKLKDIEQAKDYRSFIEDHLESNNSTPNKVIAYVVGGKIDNDDRKTRDEIESMQNVDKVYVKTFNQLLTDARNYHKEFIERYEQINKKS</sequence>
<dbReference type="Pfam" id="PF13589">
    <property type="entry name" value="HATPase_c_3"/>
    <property type="match status" value="1"/>
</dbReference>
<evidence type="ECO:0000313" key="1">
    <source>
        <dbReference type="EMBL" id="MFN0291585.1"/>
    </source>
</evidence>
<keyword evidence="2" id="KW-1185">Reference proteome</keyword>
<reference evidence="1 2" key="1">
    <citation type="submission" date="2024-12" db="EMBL/GenBank/DDBJ databases">
        <authorList>
            <person name="Hu S."/>
        </authorList>
    </citation>
    <scope>NUCLEOTIDE SEQUENCE [LARGE SCALE GENOMIC DNA]</scope>
    <source>
        <strain evidence="1 2">P-25</strain>
    </source>
</reference>